<keyword evidence="5" id="KW-0175">Coiled coil</keyword>
<comment type="caution">
    <text evidence="8">The sequence shown here is derived from an EMBL/GenBank/DDBJ whole genome shotgun (WGS) entry which is preliminary data.</text>
</comment>
<dbReference type="PANTHER" id="PTHR13935:SF155">
    <property type="entry name" value="TRANSCRIPTION FACTOR BHLH120-LIKE"/>
    <property type="match status" value="1"/>
</dbReference>
<dbReference type="Proteomes" id="UP000241394">
    <property type="component" value="Chromosome LG25"/>
</dbReference>
<dbReference type="InterPro" id="IPR036638">
    <property type="entry name" value="HLH_DNA-bd_sf"/>
</dbReference>
<dbReference type="Gene3D" id="4.10.280.10">
    <property type="entry name" value="Helix-loop-helix DNA-binding domain"/>
    <property type="match status" value="1"/>
</dbReference>
<dbReference type="InParanoid" id="A0A2R6PI26"/>
<keyword evidence="3" id="KW-0804">Transcription</keyword>
<evidence type="ECO:0000256" key="6">
    <source>
        <dbReference type="SAM" id="MobiDB-lite"/>
    </source>
</evidence>
<protein>
    <submittedName>
        <fullName evidence="8">Transcription factor bHLH120 like</fullName>
    </submittedName>
</protein>
<evidence type="ECO:0000313" key="8">
    <source>
        <dbReference type="EMBL" id="PSR91532.1"/>
    </source>
</evidence>
<evidence type="ECO:0000313" key="9">
    <source>
        <dbReference type="Proteomes" id="UP000241394"/>
    </source>
</evidence>
<name>A0A2R6PI26_ACTCC</name>
<reference evidence="8 9" key="1">
    <citation type="submission" date="2017-07" db="EMBL/GenBank/DDBJ databases">
        <title>An improved, manually edited Actinidia chinensis var. chinensis (kiwifruit) genome highlights the challenges associated with draft genomes and gene prediction in plants.</title>
        <authorList>
            <person name="Pilkington S."/>
            <person name="Crowhurst R."/>
            <person name="Hilario E."/>
            <person name="Nardozza S."/>
            <person name="Fraser L."/>
            <person name="Peng Y."/>
            <person name="Gunaseelan K."/>
            <person name="Simpson R."/>
            <person name="Tahir J."/>
            <person name="Deroles S."/>
            <person name="Templeton K."/>
            <person name="Luo Z."/>
            <person name="Davy M."/>
            <person name="Cheng C."/>
            <person name="Mcneilage M."/>
            <person name="Scaglione D."/>
            <person name="Liu Y."/>
            <person name="Zhang Q."/>
            <person name="Datson P."/>
            <person name="De Silva N."/>
            <person name="Gardiner S."/>
            <person name="Bassett H."/>
            <person name="Chagne D."/>
            <person name="Mccallum J."/>
            <person name="Dzierzon H."/>
            <person name="Deng C."/>
            <person name="Wang Y.-Y."/>
            <person name="Barron N."/>
            <person name="Manako K."/>
            <person name="Bowen J."/>
            <person name="Foster T."/>
            <person name="Erridge Z."/>
            <person name="Tiffin H."/>
            <person name="Waite C."/>
            <person name="Davies K."/>
            <person name="Grierson E."/>
            <person name="Laing W."/>
            <person name="Kirk R."/>
            <person name="Chen X."/>
            <person name="Wood M."/>
            <person name="Montefiori M."/>
            <person name="Brummell D."/>
            <person name="Schwinn K."/>
            <person name="Catanach A."/>
            <person name="Fullerton C."/>
            <person name="Li D."/>
            <person name="Meiyalaghan S."/>
            <person name="Nieuwenhuizen N."/>
            <person name="Read N."/>
            <person name="Prakash R."/>
            <person name="Hunter D."/>
            <person name="Zhang H."/>
            <person name="Mckenzie M."/>
            <person name="Knabel M."/>
            <person name="Harris A."/>
            <person name="Allan A."/>
            <person name="Chen A."/>
            <person name="Janssen B."/>
            <person name="Plunkett B."/>
            <person name="Dwamena C."/>
            <person name="Voogd C."/>
            <person name="Leif D."/>
            <person name="Lafferty D."/>
            <person name="Souleyre E."/>
            <person name="Varkonyi-Gasic E."/>
            <person name="Gambi F."/>
            <person name="Hanley J."/>
            <person name="Yao J.-L."/>
            <person name="Cheung J."/>
            <person name="David K."/>
            <person name="Warren B."/>
            <person name="Marsh K."/>
            <person name="Snowden K."/>
            <person name="Lin-Wang K."/>
            <person name="Brian L."/>
            <person name="Martinez-Sanchez M."/>
            <person name="Wang M."/>
            <person name="Ileperuma N."/>
            <person name="Macnee N."/>
            <person name="Campin R."/>
            <person name="Mcatee P."/>
            <person name="Drummond R."/>
            <person name="Espley R."/>
            <person name="Ireland H."/>
            <person name="Wu R."/>
            <person name="Atkinson R."/>
            <person name="Karunairetnam S."/>
            <person name="Bulley S."/>
            <person name="Chunkath S."/>
            <person name="Hanley Z."/>
            <person name="Storey R."/>
            <person name="Thrimawithana A."/>
            <person name="Thomson S."/>
            <person name="David C."/>
            <person name="Testolin R."/>
        </authorList>
    </citation>
    <scope>NUCLEOTIDE SEQUENCE [LARGE SCALE GENOMIC DNA]</scope>
    <source>
        <strain evidence="9">cv. Red5</strain>
        <tissue evidence="8">Young leaf</tissue>
    </source>
</reference>
<feature type="domain" description="BHLH" evidence="7">
    <location>
        <begin position="70"/>
        <end position="122"/>
    </location>
</feature>
<evidence type="ECO:0000256" key="5">
    <source>
        <dbReference type="SAM" id="Coils"/>
    </source>
</evidence>
<dbReference type="GO" id="GO:0090575">
    <property type="term" value="C:RNA polymerase II transcription regulator complex"/>
    <property type="evidence" value="ECO:0007669"/>
    <property type="project" value="TreeGrafter"/>
</dbReference>
<accession>A0A2R6PI26</accession>
<organism evidence="8 9">
    <name type="scientific">Actinidia chinensis var. chinensis</name>
    <name type="common">Chinese soft-hair kiwi</name>
    <dbReference type="NCBI Taxonomy" id="1590841"/>
    <lineage>
        <taxon>Eukaryota</taxon>
        <taxon>Viridiplantae</taxon>
        <taxon>Streptophyta</taxon>
        <taxon>Embryophyta</taxon>
        <taxon>Tracheophyta</taxon>
        <taxon>Spermatophyta</taxon>
        <taxon>Magnoliopsida</taxon>
        <taxon>eudicotyledons</taxon>
        <taxon>Gunneridae</taxon>
        <taxon>Pentapetalae</taxon>
        <taxon>asterids</taxon>
        <taxon>Ericales</taxon>
        <taxon>Actinidiaceae</taxon>
        <taxon>Actinidia</taxon>
    </lineage>
</organism>
<evidence type="ECO:0000259" key="7">
    <source>
        <dbReference type="PROSITE" id="PS50888"/>
    </source>
</evidence>
<proteinExistence type="predicted"/>
<sequence>MEFFSSVFPYDQMDELLQLSPVPFQQHRIQEDTLLVTPSLCNGDITGEPGNSRRRKSPVAQDDTPLDYKIKKIIHRDVERQRRQEMAALNRSLRSLLPLEHVKGRRSMSDNMQEAVNYISHLQKRVEELRAKRDELKNTSDQVTERGESTCLTSCVQESVAVEASRAGVRVIVRTPLSGGVSVSRVLDLLLREGLVVVSCVSTNLEERSLHSIESEVLLVDSLNATGVRARIVVFFIPMQFQSHRIIRNLEIVRMSSDNLMVGSVLG</sequence>
<dbReference type="EMBL" id="NKQK01000025">
    <property type="protein sequence ID" value="PSR91532.1"/>
    <property type="molecule type" value="Genomic_DNA"/>
</dbReference>
<feature type="coiled-coil region" evidence="5">
    <location>
        <begin position="112"/>
        <end position="146"/>
    </location>
</feature>
<dbReference type="OMA" id="NANSCKP"/>
<dbReference type="OrthoDB" id="1935281at2759"/>
<evidence type="ECO:0000256" key="3">
    <source>
        <dbReference type="ARBA" id="ARBA00023163"/>
    </source>
</evidence>
<dbReference type="SUPFAM" id="SSF47459">
    <property type="entry name" value="HLH, helix-loop-helix DNA-binding domain"/>
    <property type="match status" value="1"/>
</dbReference>
<dbReference type="CDD" id="cd18914">
    <property type="entry name" value="bHLH_AtORG2_like"/>
    <property type="match status" value="1"/>
</dbReference>
<dbReference type="InterPro" id="IPR015660">
    <property type="entry name" value="MASH1/Ascl1a-like"/>
</dbReference>
<dbReference type="AlphaFoldDB" id="A0A2R6PI26"/>
<dbReference type="GO" id="GO:0000977">
    <property type="term" value="F:RNA polymerase II transcription regulatory region sequence-specific DNA binding"/>
    <property type="evidence" value="ECO:0007669"/>
    <property type="project" value="TreeGrafter"/>
</dbReference>
<dbReference type="PROSITE" id="PS50888">
    <property type="entry name" value="BHLH"/>
    <property type="match status" value="1"/>
</dbReference>
<dbReference type="InterPro" id="IPR011598">
    <property type="entry name" value="bHLH_dom"/>
</dbReference>
<reference evidence="9" key="2">
    <citation type="journal article" date="2018" name="BMC Genomics">
        <title>A manually annotated Actinidia chinensis var. chinensis (kiwifruit) genome highlights the challenges associated with draft genomes and gene prediction in plants.</title>
        <authorList>
            <person name="Pilkington S.M."/>
            <person name="Crowhurst R."/>
            <person name="Hilario E."/>
            <person name="Nardozza S."/>
            <person name="Fraser L."/>
            <person name="Peng Y."/>
            <person name="Gunaseelan K."/>
            <person name="Simpson R."/>
            <person name="Tahir J."/>
            <person name="Deroles S.C."/>
            <person name="Templeton K."/>
            <person name="Luo Z."/>
            <person name="Davy M."/>
            <person name="Cheng C."/>
            <person name="McNeilage M."/>
            <person name="Scaglione D."/>
            <person name="Liu Y."/>
            <person name="Zhang Q."/>
            <person name="Datson P."/>
            <person name="De Silva N."/>
            <person name="Gardiner S.E."/>
            <person name="Bassett H."/>
            <person name="Chagne D."/>
            <person name="McCallum J."/>
            <person name="Dzierzon H."/>
            <person name="Deng C."/>
            <person name="Wang Y.Y."/>
            <person name="Barron L."/>
            <person name="Manako K."/>
            <person name="Bowen J."/>
            <person name="Foster T.M."/>
            <person name="Erridge Z.A."/>
            <person name="Tiffin H."/>
            <person name="Waite C.N."/>
            <person name="Davies K.M."/>
            <person name="Grierson E.P."/>
            <person name="Laing W.A."/>
            <person name="Kirk R."/>
            <person name="Chen X."/>
            <person name="Wood M."/>
            <person name="Montefiori M."/>
            <person name="Brummell D.A."/>
            <person name="Schwinn K.E."/>
            <person name="Catanach A."/>
            <person name="Fullerton C."/>
            <person name="Li D."/>
            <person name="Meiyalaghan S."/>
            <person name="Nieuwenhuizen N."/>
            <person name="Read N."/>
            <person name="Prakash R."/>
            <person name="Hunter D."/>
            <person name="Zhang H."/>
            <person name="McKenzie M."/>
            <person name="Knabel M."/>
            <person name="Harris A."/>
            <person name="Allan A.C."/>
            <person name="Gleave A."/>
            <person name="Chen A."/>
            <person name="Janssen B.J."/>
            <person name="Plunkett B."/>
            <person name="Ampomah-Dwamena C."/>
            <person name="Voogd C."/>
            <person name="Leif D."/>
            <person name="Lafferty D."/>
            <person name="Souleyre E.J.F."/>
            <person name="Varkonyi-Gasic E."/>
            <person name="Gambi F."/>
            <person name="Hanley J."/>
            <person name="Yao J.L."/>
            <person name="Cheung J."/>
            <person name="David K.M."/>
            <person name="Warren B."/>
            <person name="Marsh K."/>
            <person name="Snowden K.C."/>
            <person name="Lin-Wang K."/>
            <person name="Brian L."/>
            <person name="Martinez-Sanchez M."/>
            <person name="Wang M."/>
            <person name="Ileperuma N."/>
            <person name="Macnee N."/>
            <person name="Campin R."/>
            <person name="McAtee P."/>
            <person name="Drummond R.S.M."/>
            <person name="Espley R.V."/>
            <person name="Ireland H.S."/>
            <person name="Wu R."/>
            <person name="Atkinson R.G."/>
            <person name="Karunairetnam S."/>
            <person name="Bulley S."/>
            <person name="Chunkath S."/>
            <person name="Hanley Z."/>
            <person name="Storey R."/>
            <person name="Thrimawithana A.H."/>
            <person name="Thomson S."/>
            <person name="David C."/>
            <person name="Testolin R."/>
            <person name="Huang H."/>
            <person name="Hellens R.P."/>
            <person name="Schaffer R.J."/>
        </authorList>
    </citation>
    <scope>NUCLEOTIDE SEQUENCE [LARGE SCALE GENOMIC DNA]</scope>
    <source>
        <strain evidence="9">cv. Red5</strain>
    </source>
</reference>
<keyword evidence="9" id="KW-1185">Reference proteome</keyword>
<gene>
    <name evidence="8" type="ORF">CEY00_Acc28877</name>
</gene>
<dbReference type="STRING" id="1590841.A0A2R6PI26"/>
<dbReference type="Gramene" id="PSR91532">
    <property type="protein sequence ID" value="PSR91532"/>
    <property type="gene ID" value="CEY00_Acc28877"/>
</dbReference>
<dbReference type="PANTHER" id="PTHR13935">
    <property type="entry name" value="ACHAETE-SCUTE TRANSCRIPTION FACTOR-RELATED"/>
    <property type="match status" value="1"/>
</dbReference>
<evidence type="ECO:0000256" key="2">
    <source>
        <dbReference type="ARBA" id="ARBA00023015"/>
    </source>
</evidence>
<feature type="region of interest" description="Disordered" evidence="6">
    <location>
        <begin position="40"/>
        <end position="62"/>
    </location>
</feature>
<dbReference type="Pfam" id="PF00010">
    <property type="entry name" value="HLH"/>
    <property type="match status" value="1"/>
</dbReference>
<evidence type="ECO:0000256" key="4">
    <source>
        <dbReference type="ARBA" id="ARBA00023242"/>
    </source>
</evidence>
<dbReference type="GO" id="GO:0046983">
    <property type="term" value="F:protein dimerization activity"/>
    <property type="evidence" value="ECO:0007669"/>
    <property type="project" value="InterPro"/>
</dbReference>
<comment type="subcellular location">
    <subcellularLocation>
        <location evidence="1">Nucleus</location>
    </subcellularLocation>
</comment>
<keyword evidence="4" id="KW-0539">Nucleus</keyword>
<dbReference type="GO" id="GO:0000981">
    <property type="term" value="F:DNA-binding transcription factor activity, RNA polymerase II-specific"/>
    <property type="evidence" value="ECO:0007669"/>
    <property type="project" value="TreeGrafter"/>
</dbReference>
<keyword evidence="2" id="KW-0805">Transcription regulation</keyword>
<evidence type="ECO:0000256" key="1">
    <source>
        <dbReference type="ARBA" id="ARBA00004123"/>
    </source>
</evidence>